<name>A0A444WC26_9FLAO</name>
<comment type="caution">
    <text evidence="1">The sequence shown here is derived from an EMBL/GenBank/DDBJ whole genome shotgun (WGS) entry which is preliminary data.</text>
</comment>
<accession>A0A444WC26</accession>
<evidence type="ECO:0000313" key="2">
    <source>
        <dbReference type="Proteomes" id="UP000289775"/>
    </source>
</evidence>
<sequence length="37" mass="4272">MGTNCRSEKAWQKTNCGKGRHNNIKYTILQEYIGKTV</sequence>
<organism evidence="1 2">
    <name type="scientific">Flavobacterium beibuense</name>
    <dbReference type="NCBI Taxonomy" id="657326"/>
    <lineage>
        <taxon>Bacteria</taxon>
        <taxon>Pseudomonadati</taxon>
        <taxon>Bacteroidota</taxon>
        <taxon>Flavobacteriia</taxon>
        <taxon>Flavobacteriales</taxon>
        <taxon>Flavobacteriaceae</taxon>
        <taxon>Flavobacterium</taxon>
    </lineage>
</organism>
<gene>
    <name evidence="1" type="ORF">NU09_1706</name>
</gene>
<dbReference type="Proteomes" id="UP000289775">
    <property type="component" value="Unassembled WGS sequence"/>
</dbReference>
<keyword evidence="2" id="KW-1185">Reference proteome</keyword>
<dbReference type="EMBL" id="JUIW01000005">
    <property type="protein sequence ID" value="RYJ43368.1"/>
    <property type="molecule type" value="Genomic_DNA"/>
</dbReference>
<dbReference type="AlphaFoldDB" id="A0A444WC26"/>
<proteinExistence type="predicted"/>
<evidence type="ECO:0000313" key="1">
    <source>
        <dbReference type="EMBL" id="RYJ43368.1"/>
    </source>
</evidence>
<protein>
    <submittedName>
        <fullName evidence="1">Uncharacterized protein</fullName>
    </submittedName>
</protein>
<reference evidence="1 2" key="1">
    <citation type="submission" date="2014-12" db="EMBL/GenBank/DDBJ databases">
        <title>Genome sequence of Flavobacterium beibuense RSKm HC5.</title>
        <authorList>
            <person name="Kim J.F."/>
            <person name="Song J.Y."/>
            <person name="Kwak M.-J."/>
            <person name="Lee S.-W."/>
        </authorList>
    </citation>
    <scope>NUCLEOTIDE SEQUENCE [LARGE SCALE GENOMIC DNA]</scope>
    <source>
        <strain evidence="1 2">RSKm HC5</strain>
    </source>
</reference>